<dbReference type="Proteomes" id="UP000720189">
    <property type="component" value="Unassembled WGS sequence"/>
</dbReference>
<dbReference type="AlphaFoldDB" id="A0A9P9K5D2"/>
<evidence type="ECO:0000313" key="2">
    <source>
        <dbReference type="Proteomes" id="UP000720189"/>
    </source>
</evidence>
<name>A0A9P9K5D2_FUSRE</name>
<sequence length="356" mass="39564">MHAKRNVSGRVTLSSISLVLLSLFLLHSSFTPSFRLSSWSSPAVSLEDDFRNSLPLGILTKREDGQVDVFKKALDKGKGLSCDMVKSQEELEEENGKSLESPSYLQQSGIEEIEGWEIEGNAEPSFKDYLDEALAALGVSTDLHHQSWMHTSGGIISATDPGDLASGTRGTQTGAYFRNSFVLNPGVIIADVNYAVSAATGGNDNKMTVTHVKKWSDATWMQWDRVCTEAGGDVEGLRYIIRSKIENHTTLEIIFKAILSRHDRNPRRNKKTIGTWRNRITFTAAKDKEEFSAILGSPNGAGAAFMLINHKKRLGVKTIKRIDVFVPEGSFEVTETKVEEKHEKWNVMLLMYIVNP</sequence>
<dbReference type="GeneID" id="70231356"/>
<keyword evidence="2" id="KW-1185">Reference proteome</keyword>
<protein>
    <submittedName>
        <fullName evidence="1">Uncharacterized protein</fullName>
    </submittedName>
</protein>
<organism evidence="1 2">
    <name type="scientific">Fusarium redolens</name>
    <dbReference type="NCBI Taxonomy" id="48865"/>
    <lineage>
        <taxon>Eukaryota</taxon>
        <taxon>Fungi</taxon>
        <taxon>Dikarya</taxon>
        <taxon>Ascomycota</taxon>
        <taxon>Pezizomycotina</taxon>
        <taxon>Sordariomycetes</taxon>
        <taxon>Hypocreomycetidae</taxon>
        <taxon>Hypocreales</taxon>
        <taxon>Nectriaceae</taxon>
        <taxon>Fusarium</taxon>
        <taxon>Fusarium redolens species complex</taxon>
    </lineage>
</organism>
<dbReference type="EMBL" id="JAGMUX010000009">
    <property type="protein sequence ID" value="KAH7248578.1"/>
    <property type="molecule type" value="Genomic_DNA"/>
</dbReference>
<proteinExistence type="predicted"/>
<gene>
    <name evidence="1" type="ORF">BKA55DRAFT_738775</name>
</gene>
<accession>A0A9P9K5D2</accession>
<evidence type="ECO:0000313" key="1">
    <source>
        <dbReference type="EMBL" id="KAH7248578.1"/>
    </source>
</evidence>
<dbReference type="RefSeq" id="XP_046048373.1">
    <property type="nucleotide sequence ID" value="XM_046201402.1"/>
</dbReference>
<comment type="caution">
    <text evidence="1">The sequence shown here is derived from an EMBL/GenBank/DDBJ whole genome shotgun (WGS) entry which is preliminary data.</text>
</comment>
<reference evidence="1" key="1">
    <citation type="journal article" date="2021" name="Nat. Commun.">
        <title>Genetic determinants of endophytism in the Arabidopsis root mycobiome.</title>
        <authorList>
            <person name="Mesny F."/>
            <person name="Miyauchi S."/>
            <person name="Thiergart T."/>
            <person name="Pickel B."/>
            <person name="Atanasova L."/>
            <person name="Karlsson M."/>
            <person name="Huettel B."/>
            <person name="Barry K.W."/>
            <person name="Haridas S."/>
            <person name="Chen C."/>
            <person name="Bauer D."/>
            <person name="Andreopoulos W."/>
            <person name="Pangilinan J."/>
            <person name="LaButti K."/>
            <person name="Riley R."/>
            <person name="Lipzen A."/>
            <person name="Clum A."/>
            <person name="Drula E."/>
            <person name="Henrissat B."/>
            <person name="Kohler A."/>
            <person name="Grigoriev I.V."/>
            <person name="Martin F.M."/>
            <person name="Hacquard S."/>
        </authorList>
    </citation>
    <scope>NUCLEOTIDE SEQUENCE</scope>
    <source>
        <strain evidence="1">MPI-CAGE-AT-0023</strain>
    </source>
</reference>
<dbReference type="OrthoDB" id="5337308at2759"/>